<comment type="pathway">
    <text evidence="1">Pigment biosynthesis; anthocyanin biosynthesis.</text>
</comment>
<evidence type="ECO:0000256" key="7">
    <source>
        <dbReference type="ARBA" id="ARBA00039055"/>
    </source>
</evidence>
<comment type="function">
    <text evidence="6">Bifunctional enzyme involved in flavonoid metabolism.</text>
</comment>
<dbReference type="PANTHER" id="PTHR10366:SF713">
    <property type="entry name" value="NAD-DEPENDENT EPIMERASE_DEHYDRATASE DOMAIN-CONTAINING PROTEIN"/>
    <property type="match status" value="1"/>
</dbReference>
<evidence type="ECO:0000256" key="3">
    <source>
        <dbReference type="ARBA" id="ARBA00023002"/>
    </source>
</evidence>
<organism evidence="16">
    <name type="scientific">Daucus carota subsp. sativus</name>
    <name type="common">Carrot</name>
    <dbReference type="NCBI Taxonomy" id="79200"/>
    <lineage>
        <taxon>Eukaryota</taxon>
        <taxon>Viridiplantae</taxon>
        <taxon>Streptophyta</taxon>
        <taxon>Embryophyta</taxon>
        <taxon>Tracheophyta</taxon>
        <taxon>Spermatophyta</taxon>
        <taxon>Magnoliopsida</taxon>
        <taxon>eudicotyledons</taxon>
        <taxon>Gunneridae</taxon>
        <taxon>Pentapetalae</taxon>
        <taxon>asterids</taxon>
        <taxon>campanulids</taxon>
        <taxon>Apiales</taxon>
        <taxon>Apiaceae</taxon>
        <taxon>Apioideae</taxon>
        <taxon>Scandiceae</taxon>
        <taxon>Daucinae</taxon>
        <taxon>Daucus</taxon>
        <taxon>Daucus sect. Daucus</taxon>
    </lineage>
</organism>
<reference evidence="16" key="1">
    <citation type="journal article" date="2016" name="Nat. Genet.">
        <title>A high-quality carrot genome assembly provides new insights into carotenoid accumulation and asterid genome evolution.</title>
        <authorList>
            <person name="Iorizzo M."/>
            <person name="Ellison S."/>
            <person name="Senalik D."/>
            <person name="Zeng P."/>
            <person name="Satapoomin P."/>
            <person name="Huang J."/>
            <person name="Bowman M."/>
            <person name="Iovene M."/>
            <person name="Sanseverino W."/>
            <person name="Cavagnaro P."/>
            <person name="Yildiz M."/>
            <person name="Macko-Podgorni A."/>
            <person name="Moranska E."/>
            <person name="Grzebelus E."/>
            <person name="Grzebelus D."/>
            <person name="Ashrafi H."/>
            <person name="Zheng Z."/>
            <person name="Cheng S."/>
            <person name="Spooner D."/>
            <person name="Van Deynze A."/>
            <person name="Simon P."/>
        </authorList>
    </citation>
    <scope>NUCLEOTIDE SEQUENCE [LARGE SCALE GENOMIC DNA]</scope>
    <source>
        <tissue evidence="16">Leaf</tissue>
    </source>
</reference>
<feature type="domain" description="NAD-dependent epimerase/dehydratase" evidence="14">
    <location>
        <begin position="274"/>
        <end position="479"/>
    </location>
</feature>
<comment type="catalytic activity">
    <reaction evidence="12">
        <text>(2S)-flavan-4-ol + NADP(+) = (2S)-flavanone + NADPH + H(+)</text>
        <dbReference type="Rhea" id="RHEA:11228"/>
        <dbReference type="ChEBI" id="CHEBI:15378"/>
        <dbReference type="ChEBI" id="CHEBI:15605"/>
        <dbReference type="ChEBI" id="CHEBI:15606"/>
        <dbReference type="ChEBI" id="CHEBI:57783"/>
        <dbReference type="ChEBI" id="CHEBI:58349"/>
        <dbReference type="EC" id="1.1.1.234"/>
    </reaction>
</comment>
<dbReference type="EC" id="1.1.1.219" evidence="8"/>
<dbReference type="STRING" id="79200.A0A164YC42"/>
<keyword evidence="3" id="KW-0560">Oxidoreductase</keyword>
<evidence type="ECO:0000256" key="10">
    <source>
        <dbReference type="ARBA" id="ARBA00042087"/>
    </source>
</evidence>
<evidence type="ECO:0000313" key="16">
    <source>
        <dbReference type="EMBL" id="KZM94288.1"/>
    </source>
</evidence>
<dbReference type="SUPFAM" id="SSF51735">
    <property type="entry name" value="NAD(P)-binding Rossmann-fold domains"/>
    <property type="match status" value="3"/>
</dbReference>
<keyword evidence="4" id="KW-0284">Flavonoid biosynthesis</keyword>
<feature type="domain" description="NAD-dependent epimerase/dehydratase" evidence="14">
    <location>
        <begin position="46"/>
        <end position="261"/>
    </location>
</feature>
<dbReference type="GO" id="GO:0047890">
    <property type="term" value="F:flavanone 4-reductase activity"/>
    <property type="evidence" value="ECO:0007669"/>
    <property type="project" value="UniProtKB-EC"/>
</dbReference>
<evidence type="ECO:0000259" key="15">
    <source>
        <dbReference type="Pfam" id="PF05368"/>
    </source>
</evidence>
<keyword evidence="2" id="KW-0521">NADP</keyword>
<dbReference type="InterPro" id="IPR008030">
    <property type="entry name" value="NmrA-like"/>
</dbReference>
<feature type="domain" description="NmrA-like" evidence="15">
    <location>
        <begin position="4"/>
        <end position="41"/>
    </location>
</feature>
<comment type="caution">
    <text evidence="16">The sequence shown here is derived from an EMBL/GenBank/DDBJ whole genome shotgun (WGS) entry which is preliminary data.</text>
</comment>
<evidence type="ECO:0000256" key="13">
    <source>
        <dbReference type="ARBA" id="ARBA00049132"/>
    </source>
</evidence>
<dbReference type="Pfam" id="PF05368">
    <property type="entry name" value="NmrA"/>
    <property type="match status" value="1"/>
</dbReference>
<evidence type="ECO:0000256" key="12">
    <source>
        <dbReference type="ARBA" id="ARBA00048870"/>
    </source>
</evidence>
<gene>
    <name evidence="16" type="ORF">DCAR_017531</name>
</gene>
<evidence type="ECO:0000256" key="2">
    <source>
        <dbReference type="ARBA" id="ARBA00022857"/>
    </source>
</evidence>
<dbReference type="OMA" id="DICEAHV"/>
<dbReference type="Pfam" id="PF01370">
    <property type="entry name" value="Epimerase"/>
    <property type="match status" value="2"/>
</dbReference>
<comment type="catalytic activity">
    <reaction evidence="13">
        <text>a (2R,3S,4S)-leucoanthocyanidin + NADP(+) = a (2R,3R)-dihydroflavonol + NADPH + H(+)</text>
        <dbReference type="Rhea" id="RHEA:54444"/>
        <dbReference type="ChEBI" id="CHEBI:15378"/>
        <dbReference type="ChEBI" id="CHEBI:57783"/>
        <dbReference type="ChEBI" id="CHEBI:58349"/>
        <dbReference type="ChEBI" id="CHEBI:138176"/>
        <dbReference type="ChEBI" id="CHEBI:138188"/>
        <dbReference type="EC" id="1.1.1.219"/>
    </reaction>
</comment>
<accession>A0A164YC42</accession>
<dbReference type="Gramene" id="KZM94288">
    <property type="protein sequence ID" value="KZM94288"/>
    <property type="gene ID" value="DCAR_017531"/>
</dbReference>
<dbReference type="EC" id="1.1.1.234" evidence="7"/>
<dbReference type="PANTHER" id="PTHR10366">
    <property type="entry name" value="NAD DEPENDENT EPIMERASE/DEHYDRATASE"/>
    <property type="match status" value="1"/>
</dbReference>
<evidence type="ECO:0000259" key="14">
    <source>
        <dbReference type="Pfam" id="PF01370"/>
    </source>
</evidence>
<proteinExistence type="inferred from homology"/>
<dbReference type="EMBL" id="LNRQ01000005">
    <property type="protein sequence ID" value="KZM94288.1"/>
    <property type="molecule type" value="Genomic_DNA"/>
</dbReference>
<dbReference type="InterPro" id="IPR036291">
    <property type="entry name" value="NAD(P)-bd_dom_sf"/>
</dbReference>
<dbReference type="Gene3D" id="3.40.50.720">
    <property type="entry name" value="NAD(P)-binding Rossmann-like Domain"/>
    <property type="match status" value="3"/>
</dbReference>
<dbReference type="FunFam" id="3.40.50.720:FF:000085">
    <property type="entry name" value="Dihydroflavonol reductase"/>
    <property type="match status" value="2"/>
</dbReference>
<dbReference type="InterPro" id="IPR001509">
    <property type="entry name" value="Epimerase_deHydtase"/>
</dbReference>
<evidence type="ECO:0000256" key="6">
    <source>
        <dbReference type="ARBA" id="ARBA00037100"/>
    </source>
</evidence>
<comment type="similarity">
    <text evidence="5">Belongs to the NAD(P)-dependent epimerase/dehydratase family. Dihydroflavonol-4-reductase subfamily.</text>
</comment>
<dbReference type="AlphaFoldDB" id="A0A164YC42"/>
<sequence>MEEKRTVCVTGASGYIGSWLVKRLLERGYHVRATVRDPGMEEKRTVCVTGASGYIGSWLVKRLLERGYHVRATVRDPGESSAGDEKKVKTLLELPKASTHLSLWKADLAEENSYDEAIQGCEGVFHVATPMELVHQGQDGEEEIESTTLNGILSIMRSCSKPKTVKRFVYTSTTGTITVQPQPPLHEYTEDLWTDVDLCYELKMYGWMYLVAKTTAEKAAWKYAEENGINMVTVHPSIVLGHFITPHTSFSTDVATAFYTRESCAGNEKKVKTLLELPKASTHLSLWKADLAEENSYDEAIQGCKGVFHVATPMELVHQGQDGEEEMESTTLNGILSIMRSCSKANTVKRFVYTSSTGTITVQAQPPLHEYTEDLWTDVDLCYELKMYGWMYLVAKTTAEKAAWKYAEENGINMVTIHPSIVLGHFITPHTSFSTDVATAFYTKNEANMALLKKLNGSNAVHLDDVCNAHIFLFEHPLAKGRYICSSHTVNLFEIAHSLSLKYPDRNILTEYVLEFS</sequence>
<protein>
    <recommendedName>
        <fullName evidence="9">Dihydroflavonol 4-reductase</fullName>
        <ecNumber evidence="8">1.1.1.219</ecNumber>
        <ecNumber evidence="7">1.1.1.234</ecNumber>
    </recommendedName>
    <alternativeName>
        <fullName evidence="11">Dihydrokaempferol 4-reductase</fullName>
    </alternativeName>
    <alternativeName>
        <fullName evidence="10">Flavanone 4-reductase</fullName>
    </alternativeName>
</protein>
<evidence type="ECO:0000256" key="4">
    <source>
        <dbReference type="ARBA" id="ARBA00023241"/>
    </source>
</evidence>
<evidence type="ECO:0000256" key="1">
    <source>
        <dbReference type="ARBA" id="ARBA00004935"/>
    </source>
</evidence>
<evidence type="ECO:0000256" key="11">
    <source>
        <dbReference type="ARBA" id="ARBA00042831"/>
    </source>
</evidence>
<evidence type="ECO:0000256" key="8">
    <source>
        <dbReference type="ARBA" id="ARBA00039057"/>
    </source>
</evidence>
<dbReference type="GO" id="GO:0045552">
    <property type="term" value="F:dihydroflavanol 4-reductase activity"/>
    <property type="evidence" value="ECO:0007669"/>
    <property type="project" value="UniProtKB-EC"/>
</dbReference>
<name>A0A164YC42_DAUCS</name>
<dbReference type="InterPro" id="IPR050425">
    <property type="entry name" value="NAD(P)_dehydrat-like"/>
</dbReference>
<evidence type="ECO:0000256" key="5">
    <source>
        <dbReference type="ARBA" id="ARBA00023445"/>
    </source>
</evidence>
<dbReference type="GO" id="GO:0009813">
    <property type="term" value="P:flavonoid biosynthetic process"/>
    <property type="evidence" value="ECO:0007669"/>
    <property type="project" value="UniProtKB-KW"/>
</dbReference>
<evidence type="ECO:0000256" key="9">
    <source>
        <dbReference type="ARBA" id="ARBA00039963"/>
    </source>
</evidence>